<feature type="compositionally biased region" description="Polar residues" evidence="1">
    <location>
        <begin position="156"/>
        <end position="190"/>
    </location>
</feature>
<dbReference type="EMBL" id="CP063407">
    <property type="protein sequence ID" value="QSZ32384.1"/>
    <property type="molecule type" value="Genomic_DNA"/>
</dbReference>
<gene>
    <name evidence="2" type="ORF">DSL72_001958</name>
</gene>
<evidence type="ECO:0000256" key="1">
    <source>
        <dbReference type="SAM" id="MobiDB-lite"/>
    </source>
</evidence>
<dbReference type="OrthoDB" id="2943660at2759"/>
<dbReference type="Proteomes" id="UP000672032">
    <property type="component" value="Chromosome 3"/>
</dbReference>
<feature type="region of interest" description="Disordered" evidence="1">
    <location>
        <begin position="236"/>
        <end position="269"/>
    </location>
</feature>
<evidence type="ECO:0000313" key="2">
    <source>
        <dbReference type="EMBL" id="QSZ32384.1"/>
    </source>
</evidence>
<keyword evidence="3" id="KW-1185">Reference proteome</keyword>
<feature type="compositionally biased region" description="Low complexity" evidence="1">
    <location>
        <begin position="395"/>
        <end position="413"/>
    </location>
</feature>
<protein>
    <recommendedName>
        <fullName evidence="4">Aflatoxin regulatory protein domain-containing protein</fullName>
    </recommendedName>
</protein>
<evidence type="ECO:0008006" key="4">
    <source>
        <dbReference type="Google" id="ProtNLM"/>
    </source>
</evidence>
<accession>A0A8A3PBB1</accession>
<proteinExistence type="predicted"/>
<reference evidence="2" key="1">
    <citation type="submission" date="2020-10" db="EMBL/GenBank/DDBJ databases">
        <title>Genome Sequence of Monilinia vaccinii-corymbosi Sheds Light on Mummy Berry Disease Infection of Blueberry and Mating Type.</title>
        <authorList>
            <person name="Yow A.G."/>
            <person name="Zhang Y."/>
            <person name="Bansal K."/>
            <person name="Eacker S.M."/>
            <person name="Sullivan S."/>
            <person name="Liachko I."/>
            <person name="Cubeta M.A."/>
            <person name="Rollins J.A."/>
            <person name="Ashrafi H."/>
        </authorList>
    </citation>
    <scope>NUCLEOTIDE SEQUENCE</scope>
    <source>
        <strain evidence="2">RL-1</strain>
    </source>
</reference>
<organism evidence="2 3">
    <name type="scientific">Monilinia vaccinii-corymbosi</name>
    <dbReference type="NCBI Taxonomy" id="61207"/>
    <lineage>
        <taxon>Eukaryota</taxon>
        <taxon>Fungi</taxon>
        <taxon>Dikarya</taxon>
        <taxon>Ascomycota</taxon>
        <taxon>Pezizomycotina</taxon>
        <taxon>Leotiomycetes</taxon>
        <taxon>Helotiales</taxon>
        <taxon>Sclerotiniaceae</taxon>
        <taxon>Monilinia</taxon>
    </lineage>
</organism>
<feature type="region of interest" description="Disordered" evidence="1">
    <location>
        <begin position="142"/>
        <end position="213"/>
    </location>
</feature>
<evidence type="ECO:0000313" key="3">
    <source>
        <dbReference type="Proteomes" id="UP000672032"/>
    </source>
</evidence>
<feature type="region of interest" description="Disordered" evidence="1">
    <location>
        <begin position="391"/>
        <end position="413"/>
    </location>
</feature>
<dbReference type="AlphaFoldDB" id="A0A8A3PBB1"/>
<name>A0A8A3PBB1_9HELO</name>
<sequence length="493" mass="54437">MAPVATVQALQDGAFVNQAKNGQNETSVEDSIKTNCSPVQHNPNFLPEENNGNVASSSVPESFSTNLTDMDTSYLGPPMVEHDFLWDFISDEGPKVFNSTALDKTSSADPMNDSGYGDSEYEFSVHEISSAGRSHFDIRSPEMQETNPMPIPSVPQRHSPQNRPQSEPSDMEPQHSQTDMRWKSQSQSYTRAAALPRNHNSYSGEMQDYPESGASFEADSGFDRWFDRGFNTLSATSQSSRNQHSINRTSQSIREDTGSCTSQSQHMSFPVSPSITPFESSWRLTSKCFIIISKLQKLLRDPSALSLDVILATNKSAVSELVQIFESTPVPSAPRNVSPDDFFSLHSGSQPDHTYNLTSVDSTPLMIYVVALKHIHDLYSQACFMFTQDDHQKRSPSIPSPRNASSASNSPPSGSFGLPQLDFGTFKIDIADQRRLFSEIIAKELGNCLSACARVRSCFLMQPGDISAPTGLLEETFLGIEEGLQRMTKQIKV</sequence>